<comment type="caution">
    <text evidence="2">The sequence shown here is derived from an EMBL/GenBank/DDBJ whole genome shotgun (WGS) entry which is preliminary data.</text>
</comment>
<dbReference type="InterPro" id="IPR018977">
    <property type="entry name" value="NurA_domain"/>
</dbReference>
<dbReference type="SMART" id="SM00933">
    <property type="entry name" value="NurA"/>
    <property type="match status" value="1"/>
</dbReference>
<dbReference type="AlphaFoldDB" id="A0A7C4BB29"/>
<name>A0A7C4BB29_THEPE</name>
<proteinExistence type="predicted"/>
<evidence type="ECO:0000313" key="2">
    <source>
        <dbReference type="EMBL" id="HGI44442.1"/>
    </source>
</evidence>
<dbReference type="EMBL" id="DTFI01000260">
    <property type="protein sequence ID" value="HGI44442.1"/>
    <property type="molecule type" value="Genomic_DNA"/>
</dbReference>
<dbReference type="Pfam" id="PF09376">
    <property type="entry name" value="NurA"/>
    <property type="match status" value="1"/>
</dbReference>
<protein>
    <submittedName>
        <fullName evidence="2">DNA double-strand break repair nuclease NurA</fullName>
    </submittedName>
</protein>
<gene>
    <name evidence="2" type="ORF">ENV17_08675</name>
</gene>
<accession>A0A7C4BB29</accession>
<feature type="domain" description="NurA" evidence="1">
    <location>
        <begin position="79"/>
        <end position="312"/>
    </location>
</feature>
<sequence length="350" mass="39297">MVVENLRELLAVRVHELLEEEAQRAKVFAPIARLEDYINDFELYSPDDEEVAEEQGEIEIAAEPSGLHQHPLEPARKWVPVAAVDSSVAVLGESDIGVFAAFRCAVVYNDGRPPEVFSYVAHITEAARTTYVKLRELLSGSPFKAHPPACSLDRLVYRFMNMIERLAQRYACTQVQNGIVLWDGALTRTKETGTDMYRASLGLAAKHGNHIIAVSKKTRLRLVTGEKLTAALEGREGVFAVYVEDLLPDRVKRDLMGKVYVVKFTMDGFPFRVDVAPREGDCLSALRKLVSSVSFIHGYPEPLAQAHMHAYFTRHETAALQAYVRDRYLLREIDTFDVRVHVLGPFGVRA</sequence>
<organism evidence="2">
    <name type="scientific">Thermofilum pendens</name>
    <dbReference type="NCBI Taxonomy" id="2269"/>
    <lineage>
        <taxon>Archaea</taxon>
        <taxon>Thermoproteota</taxon>
        <taxon>Thermoprotei</taxon>
        <taxon>Thermofilales</taxon>
        <taxon>Thermofilaceae</taxon>
        <taxon>Thermofilum</taxon>
    </lineage>
</organism>
<reference evidence="2" key="1">
    <citation type="journal article" date="2020" name="mSystems">
        <title>Genome- and Community-Level Interaction Insights into Carbon Utilization and Element Cycling Functions of Hydrothermarchaeota in Hydrothermal Sediment.</title>
        <authorList>
            <person name="Zhou Z."/>
            <person name="Liu Y."/>
            <person name="Xu W."/>
            <person name="Pan J."/>
            <person name="Luo Z.H."/>
            <person name="Li M."/>
        </authorList>
    </citation>
    <scope>NUCLEOTIDE SEQUENCE [LARGE SCALE GENOMIC DNA]</scope>
    <source>
        <strain evidence="2">SpSt-735</strain>
    </source>
</reference>
<evidence type="ECO:0000259" key="1">
    <source>
        <dbReference type="SMART" id="SM00933"/>
    </source>
</evidence>